<dbReference type="InterPro" id="IPR016169">
    <property type="entry name" value="FAD-bd_PCMH_sub2"/>
</dbReference>
<dbReference type="InterPro" id="IPR006094">
    <property type="entry name" value="Oxid_FAD_bind_N"/>
</dbReference>
<evidence type="ECO:0000256" key="5">
    <source>
        <dbReference type="ARBA" id="ARBA00023002"/>
    </source>
</evidence>
<proteinExistence type="inferred from homology"/>
<dbReference type="Pfam" id="PF01565">
    <property type="entry name" value="FAD_binding_4"/>
    <property type="match status" value="1"/>
</dbReference>
<comment type="caution">
    <text evidence="7">The sequence shown here is derived from an EMBL/GenBank/DDBJ whole genome shotgun (WGS) entry which is preliminary data.</text>
</comment>
<comment type="cofactor">
    <cofactor evidence="1">
        <name>FAD</name>
        <dbReference type="ChEBI" id="CHEBI:57692"/>
    </cofactor>
</comment>
<evidence type="ECO:0000256" key="4">
    <source>
        <dbReference type="ARBA" id="ARBA00022827"/>
    </source>
</evidence>
<dbReference type="PANTHER" id="PTHR13878:SF53">
    <property type="entry name" value="CYTOKININ DEHYDROGENASE 6"/>
    <property type="match status" value="1"/>
</dbReference>
<evidence type="ECO:0000259" key="6">
    <source>
        <dbReference type="PROSITE" id="PS51387"/>
    </source>
</evidence>
<gene>
    <name evidence="7" type="ORF">GCM10009838_62760</name>
</gene>
<dbReference type="InterPro" id="IPR016164">
    <property type="entry name" value="FAD-linked_Oxase-like_C"/>
</dbReference>
<dbReference type="PANTHER" id="PTHR13878">
    <property type="entry name" value="GULONOLACTONE OXIDASE"/>
    <property type="match status" value="1"/>
</dbReference>
<dbReference type="EMBL" id="BAAAQM010000044">
    <property type="protein sequence ID" value="GAA1990881.1"/>
    <property type="molecule type" value="Genomic_DNA"/>
</dbReference>
<comment type="similarity">
    <text evidence="2">Belongs to the oxygen-dependent FAD-linked oxidoreductase family.</text>
</comment>
<dbReference type="InterPro" id="IPR006093">
    <property type="entry name" value="Oxy_OxRdtase_FAD_BS"/>
</dbReference>
<accession>A0ABP5E4R6</accession>
<dbReference type="InterPro" id="IPR016166">
    <property type="entry name" value="FAD-bd_PCMH"/>
</dbReference>
<reference evidence="8" key="1">
    <citation type="journal article" date="2019" name="Int. J. Syst. Evol. Microbiol.">
        <title>The Global Catalogue of Microorganisms (GCM) 10K type strain sequencing project: providing services to taxonomists for standard genome sequencing and annotation.</title>
        <authorList>
            <consortium name="The Broad Institute Genomics Platform"/>
            <consortium name="The Broad Institute Genome Sequencing Center for Infectious Disease"/>
            <person name="Wu L."/>
            <person name="Ma J."/>
        </authorList>
    </citation>
    <scope>NUCLEOTIDE SEQUENCE [LARGE SCALE GENOMIC DNA]</scope>
    <source>
        <strain evidence="8">JCM 16013</strain>
    </source>
</reference>
<keyword evidence="8" id="KW-1185">Reference proteome</keyword>
<evidence type="ECO:0000313" key="7">
    <source>
        <dbReference type="EMBL" id="GAA1990881.1"/>
    </source>
</evidence>
<dbReference type="Gene3D" id="3.40.462.10">
    <property type="entry name" value="FAD-linked oxidases, C-terminal domain"/>
    <property type="match status" value="1"/>
</dbReference>
<dbReference type="Proteomes" id="UP001499854">
    <property type="component" value="Unassembled WGS sequence"/>
</dbReference>
<name>A0ABP5E4R6_9ACTN</name>
<dbReference type="InterPro" id="IPR006311">
    <property type="entry name" value="TAT_signal"/>
</dbReference>
<dbReference type="Gene3D" id="3.30.43.10">
    <property type="entry name" value="Uridine Diphospho-n-acetylenolpyruvylglucosamine Reductase, domain 2"/>
    <property type="match status" value="1"/>
</dbReference>
<organism evidence="7 8">
    <name type="scientific">Catenulispora subtropica</name>
    <dbReference type="NCBI Taxonomy" id="450798"/>
    <lineage>
        <taxon>Bacteria</taxon>
        <taxon>Bacillati</taxon>
        <taxon>Actinomycetota</taxon>
        <taxon>Actinomycetes</taxon>
        <taxon>Catenulisporales</taxon>
        <taxon>Catenulisporaceae</taxon>
        <taxon>Catenulispora</taxon>
    </lineage>
</organism>
<keyword evidence="5" id="KW-0560">Oxidoreductase</keyword>
<protein>
    <recommendedName>
        <fullName evidence="6">FAD-binding PCMH-type domain-containing protein</fullName>
    </recommendedName>
</protein>
<dbReference type="SUPFAM" id="SSF56176">
    <property type="entry name" value="FAD-binding/transporter-associated domain-like"/>
    <property type="match status" value="1"/>
</dbReference>
<keyword evidence="3" id="KW-0285">Flavoprotein</keyword>
<evidence type="ECO:0000256" key="3">
    <source>
        <dbReference type="ARBA" id="ARBA00022630"/>
    </source>
</evidence>
<feature type="domain" description="FAD-binding PCMH-type" evidence="6">
    <location>
        <begin position="71"/>
        <end position="242"/>
    </location>
</feature>
<dbReference type="InterPro" id="IPR016167">
    <property type="entry name" value="FAD-bd_PCMH_sub1"/>
</dbReference>
<dbReference type="InterPro" id="IPR036318">
    <property type="entry name" value="FAD-bd_PCMH-like_sf"/>
</dbReference>
<evidence type="ECO:0000313" key="8">
    <source>
        <dbReference type="Proteomes" id="UP001499854"/>
    </source>
</evidence>
<evidence type="ECO:0000256" key="1">
    <source>
        <dbReference type="ARBA" id="ARBA00001974"/>
    </source>
</evidence>
<sequence>MDHGGAHGRRVFLRAVGIGAAVVGFDAGSRAWATESDTAEAADGLPRLDGTLLTDPAALAPYAEDFGHLVTGRTPRAVLLPGSVADIAAMIRFCGPRGIEVAPRGQGHQGYGQAQVEAGLVIDMGPLNAITVDPGGRTVSVQAGAVWSAVLTACLAHGLTPPVFTDYIELSVGGTLSLGGLGGAAHHHGAQVDTVVELDVVTGTGDVVTCSPTRHADLFHAARAGLGQVGVITRAVLTLVPAHAGVRKYTLTYTTLSAFVAAQRRTVRDGRFDWLEGAVAAAAGGGWQFQLEGAVYFDATAPDDQALIGDLGGEGSPRIEEFDYQGFVDDLAPAIAYLKSTGEWYDPHPWFEMFLSDEAVESSVGATLATLTPADIGASGLILLYPVPTARLRAPMLRVPDSELAFLFAVLRTAAPDADARSAAEMLAANRALLLKGQAVGGTVYPGGAIPMTGDDWRLQYGDQWSVFQAAKRRFDPHGILTPGQEIFPRG</sequence>
<dbReference type="PROSITE" id="PS00862">
    <property type="entry name" value="OX2_COVAL_FAD"/>
    <property type="match status" value="1"/>
</dbReference>
<evidence type="ECO:0000256" key="2">
    <source>
        <dbReference type="ARBA" id="ARBA00005466"/>
    </source>
</evidence>
<dbReference type="Pfam" id="PF09265">
    <property type="entry name" value="Cytokin-bind"/>
    <property type="match status" value="1"/>
</dbReference>
<dbReference type="InterPro" id="IPR015345">
    <property type="entry name" value="Cytokinin_DH_FAD/cytokin-bd"/>
</dbReference>
<dbReference type="PROSITE" id="PS51318">
    <property type="entry name" value="TAT"/>
    <property type="match status" value="1"/>
</dbReference>
<dbReference type="InterPro" id="IPR050432">
    <property type="entry name" value="FAD-linked_Oxidoreductases_BP"/>
</dbReference>
<dbReference type="InterPro" id="IPR016170">
    <property type="entry name" value="Cytok_DH_C_sf"/>
</dbReference>
<dbReference type="SUPFAM" id="SSF55103">
    <property type="entry name" value="FAD-linked oxidases, C-terminal domain"/>
    <property type="match status" value="1"/>
</dbReference>
<dbReference type="Gene3D" id="3.30.465.10">
    <property type="match status" value="1"/>
</dbReference>
<dbReference type="PROSITE" id="PS51387">
    <property type="entry name" value="FAD_PCMH"/>
    <property type="match status" value="1"/>
</dbReference>
<keyword evidence="4" id="KW-0274">FAD</keyword>